<feature type="compositionally biased region" description="Polar residues" evidence="6">
    <location>
        <begin position="134"/>
        <end position="151"/>
    </location>
</feature>
<evidence type="ECO:0000256" key="6">
    <source>
        <dbReference type="SAM" id="MobiDB-lite"/>
    </source>
</evidence>
<dbReference type="Pfam" id="PF01237">
    <property type="entry name" value="Oxysterol_BP"/>
    <property type="match status" value="1"/>
</dbReference>
<protein>
    <recommendedName>
        <fullName evidence="5">Oxysterol-binding protein</fullName>
    </recommendedName>
</protein>
<feature type="region of interest" description="Disordered" evidence="6">
    <location>
        <begin position="133"/>
        <end position="203"/>
    </location>
</feature>
<accession>A0ABM0LVU7</accession>
<dbReference type="SUPFAM" id="SSF50729">
    <property type="entry name" value="PH domain-like"/>
    <property type="match status" value="1"/>
</dbReference>
<dbReference type="Gene3D" id="2.30.29.30">
    <property type="entry name" value="Pleckstrin-homology domain (PH domain)/Phosphotyrosine-binding domain (PTB)"/>
    <property type="match status" value="1"/>
</dbReference>
<dbReference type="PROSITE" id="PS01013">
    <property type="entry name" value="OSBP"/>
    <property type="match status" value="1"/>
</dbReference>
<dbReference type="PANTHER" id="PTHR10972">
    <property type="entry name" value="OXYSTEROL-BINDING PROTEIN-RELATED"/>
    <property type="match status" value="1"/>
</dbReference>
<keyword evidence="3" id="KW-0446">Lipid-binding</keyword>
<feature type="compositionally biased region" description="Basic residues" evidence="6">
    <location>
        <begin position="183"/>
        <end position="192"/>
    </location>
</feature>
<dbReference type="PANTHER" id="PTHR10972:SF141">
    <property type="entry name" value="OXYSTEROL-BINDING PROTEIN"/>
    <property type="match status" value="1"/>
</dbReference>
<sequence length="1181" mass="127458">MKRAKTCHGYMPLDSYMQLEIDQEEDNFLRTPLQGQLNKYTNVMKGWQHRWFVLDPESGVLEYYVNHEENKKHRARGSVHLGGAVISPSDEDSQTFSVNAANGEIYRLRASDAKERQHWVNKLRAVTQYHTERMAQTTSRLQPTRPASSYNDVGPLVTAPVDTRRHSSGSLGSKPSPAGTPVQRRRSKHKSSHSLQRDDPFKNVKEALNNMDELQRGLAENIEGNELRRNNGGHYIQGLEETLVFTVYRAMSLEGTLVVTVYRAMSLEGTLVVTVYRFDWASTFRTSYQCAGSYNLLGSVPLDVFGSVPDAVLGVVLGIVTADVLGRVPIDILCSVPADVLSGLPSNDLGGVLVDVLGGVQSDVLCSVPAGVLGSVQSDVLCSVPADVLGGVQIDVLSSVPVDVLGGVQSDVLCSVPADVSGGLPSNDLGGVLADVLGGVQSDVLCSVPADVLSRLPSNDLGGVLADVLGGVKSDVLCSVPADVLGDVQSDVLCSVLADVLGGVPSNDLGGVLADVLGGVQSDVLCSVPADVLSRLPSNDLGGVLADVLGDVQNDMLCSVLADVFNRRCPKQCAMQCPSRCLSNDLGGVLADVLGHVQSDVLCSVLADVLGGLPSNDLGGVLADVLGDVQSEVLCSVPADVLGRLPSNDLGGVLAVVLGRVLSDVLCSVPADGLAKMAAALASARVNPFVGLTRKHGVKCVSLDGVKIETYVESFSGLVGPENVVAASCANGSVVFFNSHDCAESVCDCLLLKATSQAATSTLEQCLSILQQQHLVQTQSAGIPASASMQWMAEPAYSSRPRQQARKSKPESTYSGDFNSDDIMPNQTEVEIDHDREVMDSDKDDDQELGGVEEHKSIILHLLSQLKLGMDLTKVVLPTFILERRSLLEMFADFMSHPDMFLRIPSCPTAETRMLAVLEYYLCSFHVGRKGSIAKKPYNPIIGETFHCSWDVVQGYNCLPESNNKHTSHSVNGTINGSAKNNQSENSLPVDRVTYVAEQVSHHPPVSAFYAECASKNICMNTWVWTKSKFLGMSVGVVNVGEGIIYDLEHDEEYSYTLPSAYGRNILTVPWMELGGKVNIACAKTGYTASVTFHTKPFYGGKVHRISGEVKHTQTNRVICKFSGEWNGIIEFIYTNLEEKQRQEGKHRVETKTPWKTKLFHKKDEGWQYKHVLKKTPQPSS</sequence>
<dbReference type="InterPro" id="IPR000648">
    <property type="entry name" value="Oxysterol-bd"/>
</dbReference>
<dbReference type="Gene3D" id="2.40.160.120">
    <property type="match status" value="1"/>
</dbReference>
<dbReference type="SUPFAM" id="SSF144000">
    <property type="entry name" value="Oxysterol-binding protein-like"/>
    <property type="match status" value="1"/>
</dbReference>
<evidence type="ECO:0000256" key="4">
    <source>
        <dbReference type="RuleBase" id="RU003844"/>
    </source>
</evidence>
<evidence type="ECO:0000256" key="3">
    <source>
        <dbReference type="ARBA" id="ARBA00023121"/>
    </source>
</evidence>
<evidence type="ECO:0000259" key="7">
    <source>
        <dbReference type="PROSITE" id="PS50003"/>
    </source>
</evidence>
<keyword evidence="1 5" id="KW-0813">Transport</keyword>
<keyword evidence="8" id="KW-1185">Reference proteome</keyword>
<dbReference type="InterPro" id="IPR001849">
    <property type="entry name" value="PH_domain"/>
</dbReference>
<keyword evidence="2 5" id="KW-0445">Lipid transport</keyword>
<dbReference type="SMART" id="SM00233">
    <property type="entry name" value="PH"/>
    <property type="match status" value="1"/>
</dbReference>
<dbReference type="GeneID" id="102808242"/>
<dbReference type="CDD" id="cd13291">
    <property type="entry name" value="PH_ORP10_ORP11"/>
    <property type="match status" value="1"/>
</dbReference>
<proteinExistence type="inferred from homology"/>
<organism evidence="8 9">
    <name type="scientific">Saccoglossus kowalevskii</name>
    <name type="common">Acorn worm</name>
    <dbReference type="NCBI Taxonomy" id="10224"/>
    <lineage>
        <taxon>Eukaryota</taxon>
        <taxon>Metazoa</taxon>
        <taxon>Hemichordata</taxon>
        <taxon>Enteropneusta</taxon>
        <taxon>Harrimaniidae</taxon>
        <taxon>Saccoglossus</taxon>
    </lineage>
</organism>
<dbReference type="InterPro" id="IPR018494">
    <property type="entry name" value="Oxysterol-bd_CS"/>
</dbReference>
<evidence type="ECO:0000256" key="2">
    <source>
        <dbReference type="ARBA" id="ARBA00023055"/>
    </source>
</evidence>
<dbReference type="PROSITE" id="PS50003">
    <property type="entry name" value="PH_DOMAIN"/>
    <property type="match status" value="1"/>
</dbReference>
<feature type="compositionally biased region" description="Polar residues" evidence="6">
    <location>
        <begin position="969"/>
        <end position="986"/>
    </location>
</feature>
<dbReference type="Gene3D" id="1.10.287.2720">
    <property type="match status" value="1"/>
</dbReference>
<dbReference type="Pfam" id="PF00169">
    <property type="entry name" value="PH"/>
    <property type="match status" value="1"/>
</dbReference>
<comment type="similarity">
    <text evidence="4">Belongs to the OSBP family.</text>
</comment>
<evidence type="ECO:0000313" key="9">
    <source>
        <dbReference type="RefSeq" id="XP_006811888.1"/>
    </source>
</evidence>
<evidence type="ECO:0000256" key="1">
    <source>
        <dbReference type="ARBA" id="ARBA00022448"/>
    </source>
</evidence>
<dbReference type="RefSeq" id="XP_006811888.1">
    <property type="nucleotide sequence ID" value="XM_006811825.1"/>
</dbReference>
<dbReference type="Proteomes" id="UP000694865">
    <property type="component" value="Unplaced"/>
</dbReference>
<dbReference type="InterPro" id="IPR037239">
    <property type="entry name" value="OSBP_sf"/>
</dbReference>
<feature type="domain" description="PH" evidence="7">
    <location>
        <begin position="30"/>
        <end position="128"/>
    </location>
</feature>
<dbReference type="InterPro" id="IPR011993">
    <property type="entry name" value="PH-like_dom_sf"/>
</dbReference>
<name>A0ABM0LVU7_SACKO</name>
<evidence type="ECO:0000256" key="5">
    <source>
        <dbReference type="RuleBase" id="RU003845"/>
    </source>
</evidence>
<feature type="region of interest" description="Disordered" evidence="6">
    <location>
        <begin position="794"/>
        <end position="821"/>
    </location>
</feature>
<reference evidence="9" key="1">
    <citation type="submission" date="2025-08" db="UniProtKB">
        <authorList>
            <consortium name="RefSeq"/>
        </authorList>
    </citation>
    <scope>IDENTIFICATION</scope>
    <source>
        <tissue evidence="9">Testes</tissue>
    </source>
</reference>
<feature type="region of interest" description="Disordered" evidence="6">
    <location>
        <begin position="966"/>
        <end position="986"/>
    </location>
</feature>
<gene>
    <name evidence="9" type="primary">LOC102808242</name>
</gene>
<evidence type="ECO:0000313" key="8">
    <source>
        <dbReference type="Proteomes" id="UP000694865"/>
    </source>
</evidence>